<keyword evidence="3" id="KW-1185">Reference proteome</keyword>
<dbReference type="Proteomes" id="UP000239649">
    <property type="component" value="Unassembled WGS sequence"/>
</dbReference>
<name>A0A2P6VK39_9CHLO</name>
<accession>A0A2P6VK39</accession>
<reference evidence="2 3" key="1">
    <citation type="journal article" date="2018" name="Plant J.">
        <title>Genome sequences of Chlorella sorokiniana UTEX 1602 and Micractinium conductrix SAG 241.80: implications to maltose excretion by a green alga.</title>
        <authorList>
            <person name="Arriola M.B."/>
            <person name="Velmurugan N."/>
            <person name="Zhang Y."/>
            <person name="Plunkett M.H."/>
            <person name="Hondzo H."/>
            <person name="Barney B.M."/>
        </authorList>
    </citation>
    <scope>NUCLEOTIDE SEQUENCE [LARGE SCALE GENOMIC DNA]</scope>
    <source>
        <strain evidence="2 3">SAG 241.80</strain>
    </source>
</reference>
<evidence type="ECO:0000313" key="2">
    <source>
        <dbReference type="EMBL" id="PSC74455.1"/>
    </source>
</evidence>
<feature type="region of interest" description="Disordered" evidence="1">
    <location>
        <begin position="202"/>
        <end position="229"/>
    </location>
</feature>
<dbReference type="AlphaFoldDB" id="A0A2P6VK39"/>
<dbReference type="EMBL" id="LHPF02000004">
    <property type="protein sequence ID" value="PSC74455.1"/>
    <property type="molecule type" value="Genomic_DNA"/>
</dbReference>
<proteinExistence type="predicted"/>
<comment type="caution">
    <text evidence="2">The sequence shown here is derived from an EMBL/GenBank/DDBJ whole genome shotgun (WGS) entry which is preliminary data.</text>
</comment>
<sequence>MPRPEQRLYSELLRIGRRFQAERLPLLGVAGSPLVAADLQWGATLRAAVEAPPVPGAGLAEGVWLLTQLNRQLDTLLQAEAHTREGLAEWAGLVERYGGGWGTHRRHSSSGGSSSSISAATSSGDGDGDGMPPGLPFAAAAAVEEGLALLSRQAQELADPLSFLEQEAGSGGSSSSSGCDDGQAPVTLDQLAAVVRRQHPRLFPLSPGATSSSSGGVDRPSGGGSSGEAQLAQAEALAGVLYRQHRFRFEPFEWVYEGLEPLLLPPSGALHRRKLAPLTLAAAAAGAGRRLGLPLLPVPAEPGEVIAAAVAEGPAGGAAAGGLPLDQLRPEVAQRYAGRAGAAPPTAGPWVLLLGGGDSAAAAAAGGQQEQWAHALDASTGRLMDAAELRQRHPQLQLAVDWHRRAPLVAWQHMIRTVIQAHQRRGESDLVAHWVYVLLAMDTQAEEWDHMLAPSALHA</sequence>
<organism evidence="2 3">
    <name type="scientific">Micractinium conductrix</name>
    <dbReference type="NCBI Taxonomy" id="554055"/>
    <lineage>
        <taxon>Eukaryota</taxon>
        <taxon>Viridiplantae</taxon>
        <taxon>Chlorophyta</taxon>
        <taxon>core chlorophytes</taxon>
        <taxon>Trebouxiophyceae</taxon>
        <taxon>Chlorellales</taxon>
        <taxon>Chlorellaceae</taxon>
        <taxon>Chlorella clade</taxon>
        <taxon>Micractinium</taxon>
    </lineage>
</organism>
<evidence type="ECO:0000313" key="3">
    <source>
        <dbReference type="Proteomes" id="UP000239649"/>
    </source>
</evidence>
<gene>
    <name evidence="2" type="ORF">C2E20_2328</name>
</gene>
<feature type="region of interest" description="Disordered" evidence="1">
    <location>
        <begin position="102"/>
        <end position="136"/>
    </location>
</feature>
<feature type="compositionally biased region" description="Low complexity" evidence="1">
    <location>
        <begin position="109"/>
        <end position="136"/>
    </location>
</feature>
<evidence type="ECO:0000256" key="1">
    <source>
        <dbReference type="SAM" id="MobiDB-lite"/>
    </source>
</evidence>
<dbReference type="OrthoDB" id="28868at2759"/>
<protein>
    <submittedName>
        <fullName evidence="2">Uncharacterized protein</fullName>
    </submittedName>
</protein>